<dbReference type="Pfam" id="PF00431">
    <property type="entry name" value="CUB"/>
    <property type="match status" value="1"/>
</dbReference>
<feature type="non-terminal residue" evidence="14">
    <location>
        <position position="1"/>
    </location>
</feature>
<gene>
    <name evidence="14" type="ORF">chiPu_0022604</name>
</gene>
<evidence type="ECO:0000256" key="3">
    <source>
        <dbReference type="ARBA" id="ARBA00022583"/>
    </source>
</evidence>
<dbReference type="GO" id="GO:0006897">
    <property type="term" value="P:endocytosis"/>
    <property type="evidence" value="ECO:0007669"/>
    <property type="project" value="UniProtKB-KW"/>
</dbReference>
<dbReference type="InterPro" id="IPR000859">
    <property type="entry name" value="CUB_dom"/>
</dbReference>
<evidence type="ECO:0000256" key="8">
    <source>
        <dbReference type="ARBA" id="ARBA00023157"/>
    </source>
</evidence>
<evidence type="ECO:0000256" key="4">
    <source>
        <dbReference type="ARBA" id="ARBA00022692"/>
    </source>
</evidence>
<dbReference type="InterPro" id="IPR002172">
    <property type="entry name" value="LDrepeatLR_classA_rpt"/>
</dbReference>
<evidence type="ECO:0000256" key="11">
    <source>
        <dbReference type="PROSITE-ProRule" id="PRU00124"/>
    </source>
</evidence>
<feature type="disulfide bond" evidence="11">
    <location>
        <begin position="291"/>
        <end position="303"/>
    </location>
</feature>
<evidence type="ECO:0000256" key="5">
    <source>
        <dbReference type="ARBA" id="ARBA00022737"/>
    </source>
</evidence>
<feature type="disulfide bond" evidence="11">
    <location>
        <begin position="235"/>
        <end position="250"/>
    </location>
</feature>
<dbReference type="InterPro" id="IPR035914">
    <property type="entry name" value="Sperma_CUB_dom_sf"/>
</dbReference>
<proteinExistence type="inferred from homology"/>
<dbReference type="FunFam" id="4.10.400.10:FF:000040">
    <property type="entry name" value="low-density lipoprotein receptor-related protein 3"/>
    <property type="match status" value="1"/>
</dbReference>
<keyword evidence="3" id="KW-0254">Endocytosis</keyword>
<keyword evidence="4 12" id="KW-0812">Transmembrane</keyword>
<comment type="similarity">
    <text evidence="2">Belongs to the LDLR family.</text>
</comment>
<keyword evidence="9" id="KW-0168">Coated pit</keyword>
<dbReference type="STRING" id="137246.A0A401RFN3"/>
<evidence type="ECO:0000256" key="1">
    <source>
        <dbReference type="ARBA" id="ARBA00004167"/>
    </source>
</evidence>
<feature type="disulfide bond" evidence="11">
    <location>
        <begin position="273"/>
        <end position="288"/>
    </location>
</feature>
<dbReference type="FunFam" id="4.10.400.10:FF:000003">
    <property type="entry name" value="Putative low-density lipoprotein receptor-related protein 12"/>
    <property type="match status" value="2"/>
</dbReference>
<feature type="disulfide bond" evidence="11">
    <location>
        <begin position="79"/>
        <end position="94"/>
    </location>
</feature>
<feature type="disulfide bond" evidence="11">
    <location>
        <begin position="7"/>
        <end position="19"/>
    </location>
</feature>
<feature type="domain" description="CUB" evidence="13">
    <location>
        <begin position="99"/>
        <end position="212"/>
    </location>
</feature>
<dbReference type="CDD" id="cd00041">
    <property type="entry name" value="CUB"/>
    <property type="match status" value="1"/>
</dbReference>
<dbReference type="Proteomes" id="UP000287033">
    <property type="component" value="Unassembled WGS sequence"/>
</dbReference>
<dbReference type="PROSITE" id="PS01180">
    <property type="entry name" value="CUB"/>
    <property type="match status" value="1"/>
</dbReference>
<dbReference type="CDD" id="cd00112">
    <property type="entry name" value="LDLa"/>
    <property type="match status" value="4"/>
</dbReference>
<dbReference type="SUPFAM" id="SSF57424">
    <property type="entry name" value="LDL receptor-like module"/>
    <property type="match status" value="5"/>
</dbReference>
<dbReference type="PANTHER" id="PTHR24270">
    <property type="entry name" value="LOW-DENSITY LIPOPROTEIN RECEPTOR-RELATED"/>
    <property type="match status" value="1"/>
</dbReference>
<dbReference type="Pfam" id="PF00057">
    <property type="entry name" value="Ldl_recept_a"/>
    <property type="match status" value="4"/>
</dbReference>
<dbReference type="PANTHER" id="PTHR24270:SF47">
    <property type="entry name" value="LOW-DENSITY LIPOPROTEIN RECEPTOR-RELATED PROTEIN 12"/>
    <property type="match status" value="1"/>
</dbReference>
<dbReference type="FunFam" id="4.10.400.10:FF:000063">
    <property type="entry name" value="low-density lipoprotein receptor-related protein 12"/>
    <property type="match status" value="1"/>
</dbReference>
<feature type="disulfide bond" evidence="11">
    <location>
        <begin position="14"/>
        <end position="32"/>
    </location>
</feature>
<dbReference type="EMBL" id="BEZZ01009273">
    <property type="protein sequence ID" value="GCC16962.1"/>
    <property type="molecule type" value="Genomic_DNA"/>
</dbReference>
<name>A0A401RFN3_CHIPU</name>
<dbReference type="Gene3D" id="2.60.120.290">
    <property type="entry name" value="Spermadhesin, CUB domain"/>
    <property type="match status" value="1"/>
</dbReference>
<dbReference type="SUPFAM" id="SSF49854">
    <property type="entry name" value="Spermadhesin, CUB domain"/>
    <property type="match status" value="1"/>
</dbReference>
<accession>A0A401RFN3</accession>
<keyword evidence="5" id="KW-0677">Repeat</keyword>
<dbReference type="AlphaFoldDB" id="A0A401RFN3"/>
<feature type="disulfide bond" evidence="11">
    <location>
        <begin position="310"/>
        <end position="325"/>
    </location>
</feature>
<feature type="disulfide bond" evidence="11">
    <location>
        <begin position="26"/>
        <end position="41"/>
    </location>
</feature>
<dbReference type="GO" id="GO:0005886">
    <property type="term" value="C:plasma membrane"/>
    <property type="evidence" value="ECO:0007669"/>
    <property type="project" value="TreeGrafter"/>
</dbReference>
<dbReference type="InterPro" id="IPR036055">
    <property type="entry name" value="LDL_receptor-like_sf"/>
</dbReference>
<feature type="disulfide bond" evidence="11">
    <location>
        <begin position="298"/>
        <end position="316"/>
    </location>
</feature>
<dbReference type="InterPro" id="IPR050685">
    <property type="entry name" value="LDLR"/>
</dbReference>
<dbReference type="GO" id="GO:0005905">
    <property type="term" value="C:clathrin-coated pit"/>
    <property type="evidence" value="ECO:0007669"/>
    <property type="project" value="UniProtKB-KW"/>
</dbReference>
<evidence type="ECO:0000256" key="2">
    <source>
        <dbReference type="ARBA" id="ARBA00009939"/>
    </source>
</evidence>
<comment type="caution">
    <text evidence="11">Lacks conserved residue(s) required for the propagation of feature annotation.</text>
</comment>
<evidence type="ECO:0000313" key="14">
    <source>
        <dbReference type="EMBL" id="GCC16962.1"/>
    </source>
</evidence>
<comment type="subcellular location">
    <subcellularLocation>
        <location evidence="10">Membrane</location>
        <location evidence="10">Coated pit</location>
    </subcellularLocation>
    <subcellularLocation>
        <location evidence="1">Membrane</location>
        <topology evidence="1">Single-pass membrane protein</topology>
    </subcellularLocation>
</comment>
<dbReference type="SMART" id="SM00192">
    <property type="entry name" value="LDLa"/>
    <property type="match status" value="5"/>
</dbReference>
<keyword evidence="7 12" id="KW-0472">Membrane</keyword>
<dbReference type="PROSITE" id="PS50068">
    <property type="entry name" value="LDLRA_2"/>
    <property type="match status" value="5"/>
</dbReference>
<evidence type="ECO:0000259" key="13">
    <source>
        <dbReference type="PROSITE" id="PS01180"/>
    </source>
</evidence>
<dbReference type="OrthoDB" id="10020456at2759"/>
<keyword evidence="15" id="KW-1185">Reference proteome</keyword>
<evidence type="ECO:0000256" key="12">
    <source>
        <dbReference type="SAM" id="Phobius"/>
    </source>
</evidence>
<evidence type="ECO:0000313" key="15">
    <source>
        <dbReference type="Proteomes" id="UP000287033"/>
    </source>
</evidence>
<dbReference type="InterPro" id="IPR023415">
    <property type="entry name" value="LDLR_class-A_CS"/>
</dbReference>
<dbReference type="Gene3D" id="4.10.400.10">
    <property type="entry name" value="Low-density Lipoprotein Receptor"/>
    <property type="match status" value="5"/>
</dbReference>
<sequence>RSEEVGCDWDQFHCNNGKCIPEIWKCNTMDECGDNSDEELCERPIPPTAFPFQPCTYDQFQCLSRYTAAYTCLPEALQCDGNIDCLDLEDEIDCEPPSCGEWLRNFYGTFSSPNYPAFYPPGSNCTWLIDTGDRRKVILRITDLKLDGTGYGDYIKVYDGLEENSHRLLRVLTSFDSRPPITVVSSSGQVRVHFYADKVNAARGFNATYQVAGFCLPWEIPCGGNWGCYTEQQRCDGYWHCPNGRDERNCSSCQKDEFPCSRNGVCYPLADRCNYQNHCPNGSDEKNCFFCQPGNFHCKNNRCVFESWVCDAQDDCGDGSDEESCPVIVPTRVITAAVIGSLICGLLLVIALGCTCKLYSLRMFERR</sequence>
<dbReference type="OMA" id="KCAISSW"/>
<comment type="caution">
    <text evidence="14">The sequence shown here is derived from an EMBL/GenBank/DDBJ whole genome shotgun (WGS) entry which is preliminary data.</text>
</comment>
<evidence type="ECO:0000256" key="10">
    <source>
        <dbReference type="ARBA" id="ARBA00037878"/>
    </source>
</evidence>
<dbReference type="SMART" id="SM00042">
    <property type="entry name" value="CUB"/>
    <property type="match status" value="1"/>
</dbReference>
<evidence type="ECO:0000256" key="6">
    <source>
        <dbReference type="ARBA" id="ARBA00022989"/>
    </source>
</evidence>
<evidence type="ECO:0000256" key="9">
    <source>
        <dbReference type="ARBA" id="ARBA00023176"/>
    </source>
</evidence>
<keyword evidence="6 12" id="KW-1133">Transmembrane helix</keyword>
<reference evidence="14 15" key="1">
    <citation type="journal article" date="2018" name="Nat. Ecol. Evol.">
        <title>Shark genomes provide insights into elasmobranch evolution and the origin of vertebrates.</title>
        <authorList>
            <person name="Hara Y"/>
            <person name="Yamaguchi K"/>
            <person name="Onimaru K"/>
            <person name="Kadota M"/>
            <person name="Koyanagi M"/>
            <person name="Keeley SD"/>
            <person name="Tatsumi K"/>
            <person name="Tanaka K"/>
            <person name="Motone F"/>
            <person name="Kageyama Y"/>
            <person name="Nozu R"/>
            <person name="Adachi N"/>
            <person name="Nishimura O"/>
            <person name="Nakagawa R"/>
            <person name="Tanegashima C"/>
            <person name="Kiyatake I"/>
            <person name="Matsumoto R"/>
            <person name="Murakumo K"/>
            <person name="Nishida K"/>
            <person name="Terakita A"/>
            <person name="Kuratani S"/>
            <person name="Sato K"/>
            <person name="Hyodo S Kuraku.S."/>
        </authorList>
    </citation>
    <scope>NUCLEOTIDE SEQUENCE [LARGE SCALE GENOMIC DNA]</scope>
</reference>
<keyword evidence="8 11" id="KW-1015">Disulfide bond</keyword>
<protein>
    <recommendedName>
        <fullName evidence="13">CUB domain-containing protein</fullName>
    </recommendedName>
</protein>
<organism evidence="14 15">
    <name type="scientific">Chiloscyllium punctatum</name>
    <name type="common">Brownbanded bambooshark</name>
    <name type="synonym">Hemiscyllium punctatum</name>
    <dbReference type="NCBI Taxonomy" id="137246"/>
    <lineage>
        <taxon>Eukaryota</taxon>
        <taxon>Metazoa</taxon>
        <taxon>Chordata</taxon>
        <taxon>Craniata</taxon>
        <taxon>Vertebrata</taxon>
        <taxon>Chondrichthyes</taxon>
        <taxon>Elasmobranchii</taxon>
        <taxon>Galeomorphii</taxon>
        <taxon>Galeoidea</taxon>
        <taxon>Orectolobiformes</taxon>
        <taxon>Hemiscylliidae</taxon>
        <taxon>Chiloscyllium</taxon>
    </lineage>
</organism>
<dbReference type="PROSITE" id="PS01209">
    <property type="entry name" value="LDLRA_1"/>
    <property type="match status" value="3"/>
</dbReference>
<feature type="transmembrane region" description="Helical" evidence="12">
    <location>
        <begin position="333"/>
        <end position="359"/>
    </location>
</feature>
<evidence type="ECO:0000256" key="7">
    <source>
        <dbReference type="ARBA" id="ARBA00023136"/>
    </source>
</evidence>
<dbReference type="PRINTS" id="PR00261">
    <property type="entry name" value="LDLRECEPTOR"/>
</dbReference>